<feature type="transmembrane region" description="Helical" evidence="12">
    <location>
        <begin position="161"/>
        <end position="183"/>
    </location>
</feature>
<evidence type="ECO:0000256" key="8">
    <source>
        <dbReference type="ARBA" id="ARBA00022692"/>
    </source>
</evidence>
<dbReference type="KEGG" id="thig:FE785_10575"/>
<evidence type="ECO:0000256" key="1">
    <source>
        <dbReference type="ARBA" id="ARBA00001946"/>
    </source>
</evidence>
<dbReference type="InterPro" id="IPR030470">
    <property type="entry name" value="UbiA_prenylTrfase_CS"/>
</dbReference>
<dbReference type="FunFam" id="1.20.120.1780:FF:000001">
    <property type="entry name" value="4-hydroxybenzoate octaprenyltransferase"/>
    <property type="match status" value="1"/>
</dbReference>
<keyword evidence="6 12" id="KW-0808">Transferase</keyword>
<dbReference type="Gene3D" id="1.20.120.1780">
    <property type="entry name" value="UbiA prenyltransferase"/>
    <property type="match status" value="1"/>
</dbReference>
<evidence type="ECO:0000256" key="11">
    <source>
        <dbReference type="ARBA" id="ARBA00023136"/>
    </source>
</evidence>
<dbReference type="GO" id="GO:0008412">
    <property type="term" value="F:4-hydroxybenzoate polyprenyltransferase activity"/>
    <property type="evidence" value="ECO:0007669"/>
    <property type="project" value="UniProtKB-UniRule"/>
</dbReference>
<dbReference type="PANTHER" id="PTHR11048:SF28">
    <property type="entry name" value="4-HYDROXYBENZOATE POLYPRENYLTRANSFERASE, MITOCHONDRIAL"/>
    <property type="match status" value="1"/>
</dbReference>
<dbReference type="HAMAP" id="MF_01635">
    <property type="entry name" value="UbiA"/>
    <property type="match status" value="1"/>
</dbReference>
<proteinExistence type="inferred from homology"/>
<keyword evidence="15" id="KW-1185">Reference proteome</keyword>
<evidence type="ECO:0000256" key="5">
    <source>
        <dbReference type="ARBA" id="ARBA00022519"/>
    </source>
</evidence>
<evidence type="ECO:0000256" key="6">
    <source>
        <dbReference type="ARBA" id="ARBA00022679"/>
    </source>
</evidence>
<keyword evidence="5 12" id="KW-0997">Cell inner membrane</keyword>
<feature type="transmembrane region" description="Helical" evidence="12">
    <location>
        <begin position="260"/>
        <end position="279"/>
    </location>
</feature>
<dbReference type="FunFam" id="1.10.357.140:FF:000002">
    <property type="entry name" value="4-hydroxybenzoate octaprenyltransferase"/>
    <property type="match status" value="1"/>
</dbReference>
<feature type="transmembrane region" description="Helical" evidence="12">
    <location>
        <begin position="17"/>
        <end position="34"/>
    </location>
</feature>
<feature type="transmembrane region" description="Helical" evidence="12">
    <location>
        <begin position="40"/>
        <end position="64"/>
    </location>
</feature>
<dbReference type="CDD" id="cd13959">
    <property type="entry name" value="PT_UbiA_COQ2"/>
    <property type="match status" value="1"/>
</dbReference>
<feature type="transmembrane region" description="Helical" evidence="12">
    <location>
        <begin position="85"/>
        <end position="105"/>
    </location>
</feature>
<dbReference type="InterPro" id="IPR044878">
    <property type="entry name" value="UbiA_sf"/>
</dbReference>
<dbReference type="InterPro" id="IPR006370">
    <property type="entry name" value="HB_polyprenyltransferase-like"/>
</dbReference>
<protein>
    <recommendedName>
        <fullName evidence="12 13">4-hydroxybenzoate octaprenyltransferase</fullName>
        <ecNumber evidence="12 13">2.5.1.39</ecNumber>
    </recommendedName>
    <alternativeName>
        <fullName evidence="12">4-HB polyprenyltransferase</fullName>
    </alternativeName>
</protein>
<sequence>MSKIQAYISLTRIDRPIGIYLVLWPALWALWLASDGFPDIYLLVVFIAGAILMRSAGCVINDFADRNFDGHVERTCNRPLATGVLSSKEALAFFVFLCLIAFGLVLTLNQLTIWLSLGAVFLAILYPFTKRLTHWPQAFLGAAFAWAIPMAFAAASNSVPWTLWPLFAATMVWSLIYDTAYAVADLKDDKKIGIKSTAILFGEYLLWGVGFFQLVMLGLLIWVGVLFNLAEVYFGALMMVAVWFANDLRRLANRDPKQAFQVFLQNHWIGLILLIAIAIELN</sequence>
<evidence type="ECO:0000256" key="3">
    <source>
        <dbReference type="ARBA" id="ARBA00005985"/>
    </source>
</evidence>
<evidence type="ECO:0000313" key="15">
    <source>
        <dbReference type="Proteomes" id="UP000304864"/>
    </source>
</evidence>
<dbReference type="AlphaFoldDB" id="A0A4P9K7F3"/>
<feature type="transmembrane region" description="Helical" evidence="12">
    <location>
        <begin position="111"/>
        <end position="128"/>
    </location>
</feature>
<evidence type="ECO:0000256" key="7">
    <source>
        <dbReference type="ARBA" id="ARBA00022688"/>
    </source>
</evidence>
<dbReference type="Pfam" id="PF01040">
    <property type="entry name" value="UbiA"/>
    <property type="match status" value="1"/>
</dbReference>
<dbReference type="GO" id="GO:0005886">
    <property type="term" value="C:plasma membrane"/>
    <property type="evidence" value="ECO:0007669"/>
    <property type="project" value="UniProtKB-SubCell"/>
</dbReference>
<dbReference type="PROSITE" id="PS00943">
    <property type="entry name" value="UBIA"/>
    <property type="match status" value="1"/>
</dbReference>
<dbReference type="InterPro" id="IPR000537">
    <property type="entry name" value="UbiA_prenyltransferase"/>
</dbReference>
<dbReference type="EMBL" id="CP040602">
    <property type="protein sequence ID" value="QCU91032.1"/>
    <property type="molecule type" value="Genomic_DNA"/>
</dbReference>
<dbReference type="NCBIfam" id="TIGR01474">
    <property type="entry name" value="ubiA_proteo"/>
    <property type="match status" value="1"/>
</dbReference>
<keyword evidence="8 12" id="KW-0812">Transmembrane</keyword>
<feature type="transmembrane region" description="Helical" evidence="12">
    <location>
        <begin position="232"/>
        <end position="248"/>
    </location>
</feature>
<gene>
    <name evidence="12" type="primary">ubiA</name>
    <name evidence="14" type="ORF">FE785_10575</name>
</gene>
<comment type="catalytic activity">
    <reaction evidence="12">
        <text>all-trans-octaprenyl diphosphate + 4-hydroxybenzoate = 4-hydroxy-3-(all-trans-octaprenyl)benzoate + diphosphate</text>
        <dbReference type="Rhea" id="RHEA:27782"/>
        <dbReference type="ChEBI" id="CHEBI:1617"/>
        <dbReference type="ChEBI" id="CHEBI:17879"/>
        <dbReference type="ChEBI" id="CHEBI:33019"/>
        <dbReference type="ChEBI" id="CHEBI:57711"/>
        <dbReference type="EC" id="2.5.1.39"/>
    </reaction>
</comment>
<organism evidence="14 15">
    <name type="scientific">Thiomicrorhabdus sediminis</name>
    <dbReference type="NCBI Taxonomy" id="2580412"/>
    <lineage>
        <taxon>Bacteria</taxon>
        <taxon>Pseudomonadati</taxon>
        <taxon>Pseudomonadota</taxon>
        <taxon>Gammaproteobacteria</taxon>
        <taxon>Thiotrichales</taxon>
        <taxon>Piscirickettsiaceae</taxon>
        <taxon>Thiomicrorhabdus</taxon>
    </lineage>
</organism>
<comment type="function">
    <text evidence="12">Catalyzes the prenylation of para-hydroxybenzoate (PHB) with an all-trans polyprenyl group. Mediates the second step in the final reaction sequence of ubiquinone-8 (UQ-8) biosynthesis, which is the condensation of the polyisoprenoid side chain with PHB, generating the first membrane-bound Q intermediate 3-octaprenyl-4-hydroxybenzoate.</text>
</comment>
<keyword evidence="11 12" id="KW-0472">Membrane</keyword>
<feature type="transmembrane region" description="Helical" evidence="12">
    <location>
        <begin position="204"/>
        <end position="226"/>
    </location>
</feature>
<comment type="similarity">
    <text evidence="3 12">Belongs to the UbiA prenyltransferase family.</text>
</comment>
<dbReference type="OrthoDB" id="9782418at2"/>
<feature type="transmembrane region" description="Helical" evidence="12">
    <location>
        <begin position="135"/>
        <end position="155"/>
    </location>
</feature>
<dbReference type="GO" id="GO:0006744">
    <property type="term" value="P:ubiquinone biosynthetic process"/>
    <property type="evidence" value="ECO:0007669"/>
    <property type="project" value="UniProtKB-UniRule"/>
</dbReference>
<evidence type="ECO:0000313" key="14">
    <source>
        <dbReference type="EMBL" id="QCU91032.1"/>
    </source>
</evidence>
<evidence type="ECO:0000256" key="12">
    <source>
        <dbReference type="HAMAP-Rule" id="MF_01635"/>
    </source>
</evidence>
<dbReference type="UniPathway" id="UPA00232"/>
<keyword evidence="10 12" id="KW-1133">Transmembrane helix</keyword>
<dbReference type="PANTHER" id="PTHR11048">
    <property type="entry name" value="PRENYLTRANSFERASES"/>
    <property type="match status" value="1"/>
</dbReference>
<comment type="subcellular location">
    <subcellularLocation>
        <location evidence="12">Cell inner membrane</location>
        <topology evidence="12">Multi-pass membrane protein</topology>
    </subcellularLocation>
    <subcellularLocation>
        <location evidence="2">Membrane</location>
        <topology evidence="2">Multi-pass membrane protein</topology>
    </subcellularLocation>
</comment>
<evidence type="ECO:0000256" key="10">
    <source>
        <dbReference type="ARBA" id="ARBA00022989"/>
    </source>
</evidence>
<keyword evidence="7 12" id="KW-0831">Ubiquinone biosynthesis</keyword>
<dbReference type="EC" id="2.5.1.39" evidence="12 13"/>
<comment type="cofactor">
    <cofactor evidence="1 12">
        <name>Mg(2+)</name>
        <dbReference type="ChEBI" id="CHEBI:18420"/>
    </cofactor>
</comment>
<evidence type="ECO:0000256" key="13">
    <source>
        <dbReference type="NCBIfam" id="TIGR01474"/>
    </source>
</evidence>
<dbReference type="InterPro" id="IPR039653">
    <property type="entry name" value="Prenyltransferase"/>
</dbReference>
<evidence type="ECO:0000256" key="4">
    <source>
        <dbReference type="ARBA" id="ARBA00022475"/>
    </source>
</evidence>
<dbReference type="Proteomes" id="UP000304864">
    <property type="component" value="Chromosome"/>
</dbReference>
<evidence type="ECO:0000256" key="2">
    <source>
        <dbReference type="ARBA" id="ARBA00004141"/>
    </source>
</evidence>
<accession>A0A4P9K7F3</accession>
<dbReference type="RefSeq" id="WP_138565706.1">
    <property type="nucleotide sequence ID" value="NZ_CP040602.1"/>
</dbReference>
<keyword evidence="9 12" id="KW-0460">Magnesium</keyword>
<evidence type="ECO:0000256" key="9">
    <source>
        <dbReference type="ARBA" id="ARBA00022842"/>
    </source>
</evidence>
<keyword evidence="4 12" id="KW-1003">Cell membrane</keyword>
<name>A0A4P9K7F3_9GAMM</name>
<dbReference type="Gene3D" id="1.10.357.140">
    <property type="entry name" value="UbiA prenyltransferase"/>
    <property type="match status" value="1"/>
</dbReference>
<reference evidence="14 15" key="1">
    <citation type="submission" date="2019-05" db="EMBL/GenBank/DDBJ databases">
        <title>Thiomicrorhabdus sediminis sp. nov, a novel sulfur-oxidizing bacterium isolated from coastal sediment.</title>
        <authorList>
            <person name="Liu X."/>
        </authorList>
    </citation>
    <scope>NUCLEOTIDE SEQUENCE [LARGE SCALE GENOMIC DNA]</scope>
    <source>
        <strain evidence="14 15">G1</strain>
    </source>
</reference>
<comment type="pathway">
    <text evidence="12">Cofactor biosynthesis; ubiquinone biosynthesis.</text>
</comment>